<dbReference type="AlphaFoldDB" id="A0A915EUP7"/>
<accession>A0A915EUP7</accession>
<evidence type="ECO:0000256" key="1">
    <source>
        <dbReference type="ARBA" id="ARBA00004123"/>
    </source>
</evidence>
<dbReference type="GO" id="GO:0140673">
    <property type="term" value="P:transcription elongation-coupled chromatin remodeling"/>
    <property type="evidence" value="ECO:0007669"/>
    <property type="project" value="InterPro"/>
</dbReference>
<evidence type="ECO:0000313" key="7">
    <source>
        <dbReference type="WBParaSite" id="jg9469"/>
    </source>
</evidence>
<keyword evidence="4" id="KW-0539">Nucleus</keyword>
<dbReference type="PANTHER" id="PTHR12882">
    <property type="entry name" value="SUPPRESSOR OF TY 4"/>
    <property type="match status" value="1"/>
</dbReference>
<dbReference type="CDD" id="cd07973">
    <property type="entry name" value="Spt4"/>
    <property type="match status" value="1"/>
</dbReference>
<dbReference type="Pfam" id="PF06093">
    <property type="entry name" value="Spt4"/>
    <property type="match status" value="1"/>
</dbReference>
<dbReference type="Gene3D" id="3.30.40.210">
    <property type="match status" value="1"/>
</dbReference>
<keyword evidence="6" id="KW-1185">Reference proteome</keyword>
<feature type="domain" description="Spt4/RpoE2 zinc finger" evidence="5">
    <location>
        <begin position="13"/>
        <end position="89"/>
    </location>
</feature>
<dbReference type="SMART" id="SM01389">
    <property type="entry name" value="Spt4"/>
    <property type="match status" value="1"/>
</dbReference>
<dbReference type="GO" id="GO:0008270">
    <property type="term" value="F:zinc ion binding"/>
    <property type="evidence" value="ECO:0007669"/>
    <property type="project" value="InterPro"/>
</dbReference>
<name>A0A915EUP7_9BILA</name>
<dbReference type="Proteomes" id="UP000887574">
    <property type="component" value="Unplaced"/>
</dbReference>
<dbReference type="GO" id="GO:0000993">
    <property type="term" value="F:RNA polymerase II complex binding"/>
    <property type="evidence" value="ECO:0007669"/>
    <property type="project" value="TreeGrafter"/>
</dbReference>
<evidence type="ECO:0000256" key="4">
    <source>
        <dbReference type="ARBA" id="ARBA00023242"/>
    </source>
</evidence>
<dbReference type="InterPro" id="IPR029040">
    <property type="entry name" value="RPABC4/Spt4"/>
</dbReference>
<organism evidence="6 7">
    <name type="scientific">Ditylenchus dipsaci</name>
    <dbReference type="NCBI Taxonomy" id="166011"/>
    <lineage>
        <taxon>Eukaryota</taxon>
        <taxon>Metazoa</taxon>
        <taxon>Ecdysozoa</taxon>
        <taxon>Nematoda</taxon>
        <taxon>Chromadorea</taxon>
        <taxon>Rhabditida</taxon>
        <taxon>Tylenchina</taxon>
        <taxon>Tylenchomorpha</taxon>
        <taxon>Sphaerularioidea</taxon>
        <taxon>Anguinidae</taxon>
        <taxon>Anguininae</taxon>
        <taxon>Ditylenchus</taxon>
    </lineage>
</organism>
<dbReference type="SUPFAM" id="SSF63393">
    <property type="entry name" value="RNA polymerase subunits"/>
    <property type="match status" value="1"/>
</dbReference>
<evidence type="ECO:0000259" key="5">
    <source>
        <dbReference type="SMART" id="SM01389"/>
    </source>
</evidence>
<dbReference type="InterPro" id="IPR022800">
    <property type="entry name" value="Spt4/RpoE2_Znf"/>
</dbReference>
<keyword evidence="3" id="KW-0804">Transcription</keyword>
<dbReference type="WBParaSite" id="jg9469">
    <property type="protein sequence ID" value="jg9469"/>
    <property type="gene ID" value="jg9469"/>
</dbReference>
<dbReference type="GO" id="GO:0006355">
    <property type="term" value="P:regulation of DNA-templated transcription"/>
    <property type="evidence" value="ECO:0007669"/>
    <property type="project" value="InterPro"/>
</dbReference>
<proteinExistence type="inferred from homology"/>
<evidence type="ECO:0000256" key="3">
    <source>
        <dbReference type="ARBA" id="ARBA00023163"/>
    </source>
</evidence>
<evidence type="ECO:0000313" key="6">
    <source>
        <dbReference type="Proteomes" id="UP000887574"/>
    </source>
</evidence>
<reference evidence="7" key="1">
    <citation type="submission" date="2022-11" db="UniProtKB">
        <authorList>
            <consortium name="WormBaseParasite"/>
        </authorList>
    </citation>
    <scope>IDENTIFICATION</scope>
</reference>
<comment type="similarity">
    <text evidence="2">Belongs to the SPT4 family.</text>
</comment>
<dbReference type="InterPro" id="IPR038510">
    <property type="entry name" value="Spt4_sf"/>
</dbReference>
<sequence>MSVESLPRDLRGLRACLVCSLIKSAGQFEDDGCDNCEGFLMMKNDKVHECTSANFDGMIAVCDQIDSWICKWQKISANKCKGIYAISVSGSLPKSLIERCHQVMNALGMNVSESGEVQKRKEVSASSRLLKKNILMGVSNE</sequence>
<comment type="subcellular location">
    <subcellularLocation>
        <location evidence="1">Nucleus</location>
    </subcellularLocation>
</comment>
<evidence type="ECO:0000256" key="2">
    <source>
        <dbReference type="ARBA" id="ARBA00010464"/>
    </source>
</evidence>
<dbReference type="PANTHER" id="PTHR12882:SF1">
    <property type="entry name" value="TRANSCRIPTION ELONGATION FACTOR SPT4"/>
    <property type="match status" value="1"/>
</dbReference>
<dbReference type="GO" id="GO:0032044">
    <property type="term" value="C:DSIF complex"/>
    <property type="evidence" value="ECO:0007669"/>
    <property type="project" value="TreeGrafter"/>
</dbReference>
<protein>
    <submittedName>
        <fullName evidence="7">Spt4/RpoE2 zinc finger domain-containing protein</fullName>
    </submittedName>
</protein>
<dbReference type="InterPro" id="IPR009287">
    <property type="entry name" value="Spt4"/>
</dbReference>